<evidence type="ECO:0000256" key="1">
    <source>
        <dbReference type="ARBA" id="ARBA00012528"/>
    </source>
</evidence>
<dbReference type="Gene3D" id="3.30.70.270">
    <property type="match status" value="1"/>
</dbReference>
<feature type="transmembrane region" description="Helical" evidence="3">
    <location>
        <begin position="43"/>
        <end position="62"/>
    </location>
</feature>
<dbReference type="RefSeq" id="WP_386719931.1">
    <property type="nucleotide sequence ID" value="NZ_JBHRSZ010000004.1"/>
</dbReference>
<keyword evidence="3" id="KW-0812">Transmembrane</keyword>
<protein>
    <recommendedName>
        <fullName evidence="1">diguanylate cyclase</fullName>
        <ecNumber evidence="1">2.7.7.65</ecNumber>
    </recommendedName>
</protein>
<dbReference type="InterPro" id="IPR050469">
    <property type="entry name" value="Diguanylate_Cyclase"/>
</dbReference>
<keyword evidence="6" id="KW-1185">Reference proteome</keyword>
<dbReference type="CDD" id="cd01949">
    <property type="entry name" value="GGDEF"/>
    <property type="match status" value="1"/>
</dbReference>
<evidence type="ECO:0000313" key="6">
    <source>
        <dbReference type="Proteomes" id="UP001595476"/>
    </source>
</evidence>
<dbReference type="InterPro" id="IPR043128">
    <property type="entry name" value="Rev_trsase/Diguanyl_cyclase"/>
</dbReference>
<dbReference type="InterPro" id="IPR029787">
    <property type="entry name" value="Nucleotide_cyclase"/>
</dbReference>
<dbReference type="PANTHER" id="PTHR45138">
    <property type="entry name" value="REGULATORY COMPONENTS OF SENSORY TRANSDUCTION SYSTEM"/>
    <property type="match status" value="1"/>
</dbReference>
<dbReference type="PROSITE" id="PS50887">
    <property type="entry name" value="GGDEF"/>
    <property type="match status" value="1"/>
</dbReference>
<dbReference type="EMBL" id="JBHRSZ010000004">
    <property type="protein sequence ID" value="MFC3151345.1"/>
    <property type="molecule type" value="Genomic_DNA"/>
</dbReference>
<evidence type="ECO:0000313" key="5">
    <source>
        <dbReference type="EMBL" id="MFC3151345.1"/>
    </source>
</evidence>
<feature type="transmembrane region" description="Helical" evidence="3">
    <location>
        <begin position="20"/>
        <end position="37"/>
    </location>
</feature>
<organism evidence="5 6">
    <name type="scientific">Litoribrevibacter euphylliae</name>
    <dbReference type="NCBI Taxonomy" id="1834034"/>
    <lineage>
        <taxon>Bacteria</taxon>
        <taxon>Pseudomonadati</taxon>
        <taxon>Pseudomonadota</taxon>
        <taxon>Gammaproteobacteria</taxon>
        <taxon>Oceanospirillales</taxon>
        <taxon>Oceanospirillaceae</taxon>
        <taxon>Litoribrevibacter</taxon>
    </lineage>
</organism>
<gene>
    <name evidence="5" type="ORF">ACFOEK_09945</name>
</gene>
<keyword evidence="5" id="KW-0548">Nucleotidyltransferase</keyword>
<dbReference type="NCBIfam" id="TIGR00254">
    <property type="entry name" value="GGDEF"/>
    <property type="match status" value="1"/>
</dbReference>
<reference evidence="6" key="1">
    <citation type="journal article" date="2019" name="Int. J. Syst. Evol. Microbiol.">
        <title>The Global Catalogue of Microorganisms (GCM) 10K type strain sequencing project: providing services to taxonomists for standard genome sequencing and annotation.</title>
        <authorList>
            <consortium name="The Broad Institute Genomics Platform"/>
            <consortium name="The Broad Institute Genome Sequencing Center for Infectious Disease"/>
            <person name="Wu L."/>
            <person name="Ma J."/>
        </authorList>
    </citation>
    <scope>NUCLEOTIDE SEQUENCE [LARGE SCALE GENOMIC DNA]</scope>
    <source>
        <strain evidence="6">KCTC 52438</strain>
    </source>
</reference>
<dbReference type="SUPFAM" id="SSF55073">
    <property type="entry name" value="Nucleotide cyclase"/>
    <property type="match status" value="1"/>
</dbReference>
<dbReference type="EC" id="2.7.7.65" evidence="1"/>
<feature type="domain" description="GGDEF" evidence="4">
    <location>
        <begin position="106"/>
        <end position="233"/>
    </location>
</feature>
<dbReference type="InterPro" id="IPR000160">
    <property type="entry name" value="GGDEF_dom"/>
</dbReference>
<keyword evidence="3" id="KW-1133">Transmembrane helix</keyword>
<dbReference type="PANTHER" id="PTHR45138:SF9">
    <property type="entry name" value="DIGUANYLATE CYCLASE DGCM-RELATED"/>
    <property type="match status" value="1"/>
</dbReference>
<dbReference type="SMART" id="SM00267">
    <property type="entry name" value="GGDEF"/>
    <property type="match status" value="1"/>
</dbReference>
<keyword evidence="3" id="KW-0472">Membrane</keyword>
<evidence type="ECO:0000256" key="2">
    <source>
        <dbReference type="ARBA" id="ARBA00034247"/>
    </source>
</evidence>
<dbReference type="Pfam" id="PF00990">
    <property type="entry name" value="GGDEF"/>
    <property type="match status" value="1"/>
</dbReference>
<dbReference type="Proteomes" id="UP001595476">
    <property type="component" value="Unassembled WGS sequence"/>
</dbReference>
<sequence>MNTLLNRIGEFAISKFHFRLCLLMLAGFTPVSTILYLDKVYWVAGLSSLVVSYCLIVVFYHCDYFERQCHQLASEVIKDPLTGAFNRRFLIEKLNECLSIFRRTFEVTSVISIDIDHFKSINDQHGHDVGDEVLRQLVRNIKGRIRHTDRLCRVGGEEFILVLPATNKFQSRVVAESLRERLKHSEFPNGMKVTVSMGISEIVAGDDIDSLTKRSDVALYEAKRAGRDQVISC</sequence>
<name>A0ABV7HFV9_9GAMM</name>
<keyword evidence="5" id="KW-0808">Transferase</keyword>
<evidence type="ECO:0000259" key="4">
    <source>
        <dbReference type="PROSITE" id="PS50887"/>
    </source>
</evidence>
<comment type="catalytic activity">
    <reaction evidence="2">
        <text>2 GTP = 3',3'-c-di-GMP + 2 diphosphate</text>
        <dbReference type="Rhea" id="RHEA:24898"/>
        <dbReference type="ChEBI" id="CHEBI:33019"/>
        <dbReference type="ChEBI" id="CHEBI:37565"/>
        <dbReference type="ChEBI" id="CHEBI:58805"/>
        <dbReference type="EC" id="2.7.7.65"/>
    </reaction>
</comment>
<evidence type="ECO:0000256" key="3">
    <source>
        <dbReference type="SAM" id="Phobius"/>
    </source>
</evidence>
<comment type="caution">
    <text evidence="5">The sequence shown here is derived from an EMBL/GenBank/DDBJ whole genome shotgun (WGS) entry which is preliminary data.</text>
</comment>
<accession>A0ABV7HFV9</accession>
<proteinExistence type="predicted"/>
<dbReference type="GO" id="GO:0052621">
    <property type="term" value="F:diguanylate cyclase activity"/>
    <property type="evidence" value="ECO:0007669"/>
    <property type="project" value="UniProtKB-EC"/>
</dbReference>